<accession>A0A549TFG9</accession>
<name>A0A549TFG9_9HYPH</name>
<comment type="caution">
    <text evidence="1">The sequence shown here is derived from an EMBL/GenBank/DDBJ whole genome shotgun (WGS) entry which is preliminary data.</text>
</comment>
<evidence type="ECO:0000313" key="2">
    <source>
        <dbReference type="Proteomes" id="UP000316801"/>
    </source>
</evidence>
<protein>
    <submittedName>
        <fullName evidence="1">Uncharacterized protein</fullName>
    </submittedName>
</protein>
<proteinExistence type="predicted"/>
<evidence type="ECO:0000313" key="1">
    <source>
        <dbReference type="EMBL" id="TRL41253.1"/>
    </source>
</evidence>
<dbReference type="AlphaFoldDB" id="A0A549TFG9"/>
<dbReference type="Proteomes" id="UP000316801">
    <property type="component" value="Unassembled WGS sequence"/>
</dbReference>
<dbReference type="RefSeq" id="WP_142881194.1">
    <property type="nucleotide sequence ID" value="NZ_VJMG01000010.1"/>
</dbReference>
<gene>
    <name evidence="1" type="ORF">FNA46_04785</name>
</gene>
<keyword evidence="2" id="KW-1185">Reference proteome</keyword>
<sequence>MNLMPIRPDPTTLREVLRGVRHVLRSGRKSLQDVGAMENLPEPAARLARTLIGDVDDLARGLDGMASRIAGKVIPSNGSPVTPFAEFNAHPQGDAPFAVVAYEALKKAVRHLHARNAFISEAAARAAFQRMRQSAAPGQPAEASAAVLLLAMLDLRVVRAETLTAETRLKAADVDVLASFSVLLWLLADRSDADHDMALLSACELSQALADGILQASASRDVDALRRLFERYAVNV</sequence>
<dbReference type="EMBL" id="VJMG01000010">
    <property type="protein sequence ID" value="TRL41253.1"/>
    <property type="molecule type" value="Genomic_DNA"/>
</dbReference>
<organism evidence="1 2">
    <name type="scientific">Rhizobium straminoryzae</name>
    <dbReference type="NCBI Taxonomy" id="1387186"/>
    <lineage>
        <taxon>Bacteria</taxon>
        <taxon>Pseudomonadati</taxon>
        <taxon>Pseudomonadota</taxon>
        <taxon>Alphaproteobacteria</taxon>
        <taxon>Hyphomicrobiales</taxon>
        <taxon>Rhizobiaceae</taxon>
        <taxon>Rhizobium/Agrobacterium group</taxon>
        <taxon>Rhizobium</taxon>
    </lineage>
</organism>
<reference evidence="1 2" key="1">
    <citation type="submission" date="2019-07" db="EMBL/GenBank/DDBJ databases">
        <title>Ln-dependent methylotrophs.</title>
        <authorList>
            <person name="Tani A."/>
        </authorList>
    </citation>
    <scope>NUCLEOTIDE SEQUENCE [LARGE SCALE GENOMIC DNA]</scope>
    <source>
        <strain evidence="1 2">SM12</strain>
    </source>
</reference>